<evidence type="ECO:0000259" key="5">
    <source>
        <dbReference type="PROSITE" id="PS50048"/>
    </source>
</evidence>
<feature type="compositionally biased region" description="Low complexity" evidence="4">
    <location>
        <begin position="747"/>
        <end position="760"/>
    </location>
</feature>
<comment type="subcellular location">
    <subcellularLocation>
        <location evidence="1">Nucleus</location>
    </subcellularLocation>
</comment>
<feature type="compositionally biased region" description="Low complexity" evidence="4">
    <location>
        <begin position="1"/>
        <end position="16"/>
    </location>
</feature>
<keyword evidence="7" id="KW-1185">Reference proteome</keyword>
<organism evidence="6 7">
    <name type="scientific">Phialemonium thermophilum</name>
    <dbReference type="NCBI Taxonomy" id="223376"/>
    <lineage>
        <taxon>Eukaryota</taxon>
        <taxon>Fungi</taxon>
        <taxon>Dikarya</taxon>
        <taxon>Ascomycota</taxon>
        <taxon>Pezizomycotina</taxon>
        <taxon>Sordariomycetes</taxon>
        <taxon>Sordariomycetidae</taxon>
        <taxon>Cephalothecales</taxon>
        <taxon>Cephalothecaceae</taxon>
        <taxon>Phialemonium</taxon>
    </lineage>
</organism>
<dbReference type="SMART" id="SM00906">
    <property type="entry name" value="Fungal_trans"/>
    <property type="match status" value="1"/>
</dbReference>
<feature type="region of interest" description="Disordered" evidence="4">
    <location>
        <begin position="1"/>
        <end position="33"/>
    </location>
</feature>
<dbReference type="InterPro" id="IPR007219">
    <property type="entry name" value="XnlR_reg_dom"/>
</dbReference>
<dbReference type="Proteomes" id="UP001586593">
    <property type="component" value="Unassembled WGS sequence"/>
</dbReference>
<dbReference type="CDD" id="cd12148">
    <property type="entry name" value="fungal_TF_MHR"/>
    <property type="match status" value="1"/>
</dbReference>
<evidence type="ECO:0000256" key="4">
    <source>
        <dbReference type="SAM" id="MobiDB-lite"/>
    </source>
</evidence>
<evidence type="ECO:0000256" key="3">
    <source>
        <dbReference type="ARBA" id="ARBA00023242"/>
    </source>
</evidence>
<dbReference type="Pfam" id="PF04082">
    <property type="entry name" value="Fungal_trans"/>
    <property type="match status" value="1"/>
</dbReference>
<dbReference type="InterPro" id="IPR050613">
    <property type="entry name" value="Sec_Metabolite_Reg"/>
</dbReference>
<keyword evidence="2" id="KW-0479">Metal-binding</keyword>
<evidence type="ECO:0000256" key="2">
    <source>
        <dbReference type="ARBA" id="ARBA00022723"/>
    </source>
</evidence>
<reference evidence="6 7" key="1">
    <citation type="journal article" date="2024" name="Commun. Biol.">
        <title>Comparative genomic analysis of thermophilic fungi reveals convergent evolutionary adaptations and gene losses.</title>
        <authorList>
            <person name="Steindorff A.S."/>
            <person name="Aguilar-Pontes M.V."/>
            <person name="Robinson A.J."/>
            <person name="Andreopoulos B."/>
            <person name="LaButti K."/>
            <person name="Kuo A."/>
            <person name="Mondo S."/>
            <person name="Riley R."/>
            <person name="Otillar R."/>
            <person name="Haridas S."/>
            <person name="Lipzen A."/>
            <person name="Grimwood J."/>
            <person name="Schmutz J."/>
            <person name="Clum A."/>
            <person name="Reid I.D."/>
            <person name="Moisan M.C."/>
            <person name="Butler G."/>
            <person name="Nguyen T.T.M."/>
            <person name="Dewar K."/>
            <person name="Conant G."/>
            <person name="Drula E."/>
            <person name="Henrissat B."/>
            <person name="Hansel C."/>
            <person name="Singer S."/>
            <person name="Hutchinson M.I."/>
            <person name="de Vries R.P."/>
            <person name="Natvig D.O."/>
            <person name="Powell A.J."/>
            <person name="Tsang A."/>
            <person name="Grigoriev I.V."/>
        </authorList>
    </citation>
    <scope>NUCLEOTIDE SEQUENCE [LARGE SCALE GENOMIC DNA]</scope>
    <source>
        <strain evidence="6 7">ATCC 24622</strain>
    </source>
</reference>
<feature type="region of interest" description="Disordered" evidence="4">
    <location>
        <begin position="747"/>
        <end position="766"/>
    </location>
</feature>
<comment type="caution">
    <text evidence="6">The sequence shown here is derived from an EMBL/GenBank/DDBJ whole genome shotgun (WGS) entry which is preliminary data.</text>
</comment>
<gene>
    <name evidence="6" type="ORF">VTK73DRAFT_8016</name>
</gene>
<dbReference type="PROSITE" id="PS00463">
    <property type="entry name" value="ZN2_CY6_FUNGAL_1"/>
    <property type="match status" value="1"/>
</dbReference>
<dbReference type="SMART" id="SM00066">
    <property type="entry name" value="GAL4"/>
    <property type="match status" value="1"/>
</dbReference>
<dbReference type="SUPFAM" id="SSF57701">
    <property type="entry name" value="Zn2/Cys6 DNA-binding domain"/>
    <property type="match status" value="1"/>
</dbReference>
<dbReference type="Pfam" id="PF00172">
    <property type="entry name" value="Zn_clus"/>
    <property type="match status" value="1"/>
</dbReference>
<feature type="region of interest" description="Disordered" evidence="4">
    <location>
        <begin position="672"/>
        <end position="699"/>
    </location>
</feature>
<dbReference type="PANTHER" id="PTHR31001">
    <property type="entry name" value="UNCHARACTERIZED TRANSCRIPTIONAL REGULATORY PROTEIN"/>
    <property type="match status" value="1"/>
</dbReference>
<dbReference type="Gene3D" id="4.10.240.10">
    <property type="entry name" value="Zn(2)-C6 fungal-type DNA-binding domain"/>
    <property type="match status" value="1"/>
</dbReference>
<dbReference type="PROSITE" id="PS50048">
    <property type="entry name" value="ZN2_CY6_FUNGAL_2"/>
    <property type="match status" value="1"/>
</dbReference>
<proteinExistence type="predicted"/>
<evidence type="ECO:0000313" key="6">
    <source>
        <dbReference type="EMBL" id="KAL1878136.1"/>
    </source>
</evidence>
<dbReference type="InterPro" id="IPR036864">
    <property type="entry name" value="Zn2-C6_fun-type_DNA-bd_sf"/>
</dbReference>
<feature type="region of interest" description="Disordered" evidence="4">
    <location>
        <begin position="153"/>
        <end position="185"/>
    </location>
</feature>
<feature type="region of interest" description="Disordered" evidence="4">
    <location>
        <begin position="96"/>
        <end position="115"/>
    </location>
</feature>
<sequence>MSGEMSSPTPSSSFSTHLLRRRNGRQQACEPCRRRKVSCGHEVPVCSRCKKRGTASKCEYLIQGRPASFGLISPTPTTTAEPRGLTLDSALAGTQAQQQPIRHVSTGVKSTQSPPTDMNHGYLGPTSFSAVFHDTQSSLAHGRANVVPSISTSASGHTGIDSASALSPSPGSPVDTDSRLPDLGPATSDTAVIDLLRQIPDKETAEALFRRRITTNEWFRPAVERLMSSLYGSFGPLLARQDATAELHDLARLLTKNSSRPFREFVEEPHEWMETFTGLNMRWEGLALLFVIWGFGSIASGGQEVGQGLRSVWIHEKHCFRRARKYADCALASLARAKVPRNANTLLLYSYLCTQLLESSIVGDASLEVWMIHAQTVGIATFMGIHAESPISTYTPTAASEGRRRVFAMVFNCDKVLATFTGRPPLLSRRHVTTPLFLHVSDQTLLAGRKAIDEAVSKLDENGWRSDGEPRSQAVLRARNKIAYIRDAILEIALGDWQNTPVEDILALKRKQLDEHAQFPAVFQVDTSPSSLKALILSSQADPPSPRKCRGDGVQQSLEQDLDPLVPLGFSPLARLKVQLEHLQNMFFIERLLAKKNRWGGGLNGVTGSALPYGPFRSRPPDDLLLVSFDMLVVTLVFWTHRDLFSARSQEEWLVMAYGAPAGGVLCMELMAGPHRDDRDGPRQTNPSGPSERKRPSRSAIVQQLSRLVAFLDGVGPTAPNGDLCQTVKSNIQHVLDQTLNANVSVQQQQQQQQQQQEQQSGYNGEDTQAVSAMGLRTAGDEAGIASTTAGDLSGVADGVAVCPTDMLLENFPWHGEWGDIQFFNFDLLDTFDWLRPETGMEGHEAA</sequence>
<keyword evidence="3" id="KW-0539">Nucleus</keyword>
<feature type="domain" description="Zn(2)-C6 fungal-type" evidence="5">
    <location>
        <begin position="28"/>
        <end position="60"/>
    </location>
</feature>
<evidence type="ECO:0000313" key="7">
    <source>
        <dbReference type="Proteomes" id="UP001586593"/>
    </source>
</evidence>
<dbReference type="EMBL" id="JAZHXJ010000055">
    <property type="protein sequence ID" value="KAL1878136.1"/>
    <property type="molecule type" value="Genomic_DNA"/>
</dbReference>
<protein>
    <recommendedName>
        <fullName evidence="5">Zn(2)-C6 fungal-type domain-containing protein</fullName>
    </recommendedName>
</protein>
<accession>A0ABR3XQ58</accession>
<dbReference type="PANTHER" id="PTHR31001:SF40">
    <property type="entry name" value="ZN(II)2CYS6 TRANSCRIPTION FACTOR (EUROFUNG)"/>
    <property type="match status" value="1"/>
</dbReference>
<name>A0ABR3XQ58_9PEZI</name>
<evidence type="ECO:0000256" key="1">
    <source>
        <dbReference type="ARBA" id="ARBA00004123"/>
    </source>
</evidence>
<dbReference type="CDD" id="cd00067">
    <property type="entry name" value="GAL4"/>
    <property type="match status" value="1"/>
</dbReference>
<dbReference type="InterPro" id="IPR001138">
    <property type="entry name" value="Zn2Cys6_DnaBD"/>
</dbReference>
<feature type="compositionally biased region" description="Low complexity" evidence="4">
    <location>
        <begin position="162"/>
        <end position="173"/>
    </location>
</feature>